<organism evidence="2 3">
    <name type="scientific">Lysobacter gummosus</name>
    <dbReference type="NCBI Taxonomy" id="262324"/>
    <lineage>
        <taxon>Bacteria</taxon>
        <taxon>Pseudomonadati</taxon>
        <taxon>Pseudomonadota</taxon>
        <taxon>Gammaproteobacteria</taxon>
        <taxon>Lysobacterales</taxon>
        <taxon>Lysobacteraceae</taxon>
        <taxon>Lysobacter</taxon>
    </lineage>
</organism>
<dbReference type="InterPro" id="IPR017927">
    <property type="entry name" value="FAD-bd_FR_type"/>
</dbReference>
<dbReference type="InterPro" id="IPR039261">
    <property type="entry name" value="FNR_nucleotide-bd"/>
</dbReference>
<sequence>MHQSALPARQTPGAGLLERAFTRLLMRPVRITSVQAPDPDFRLIAMQGEALKRSAWSPGDKIQLKLDGGLQTRTFTPIELDPASGRMRILAYCHGGGPASAWARGVAEGEVRQIFGPRGSLNLQNLASCTVVFGDETSFALAAALQRDEPGLRCVFEVASPERSQPVLDLLGINRARLIERRADDTHLDQTLDAIQRSAEIRTSFVLTGRAPAIQRIGRALKAQGLGGGALRIKPYWAPGRTGLD</sequence>
<dbReference type="Gene3D" id="3.40.50.80">
    <property type="entry name" value="Nucleotide-binding domain of ferredoxin-NADP reductase (FNR) module"/>
    <property type="match status" value="1"/>
</dbReference>
<evidence type="ECO:0000313" key="2">
    <source>
        <dbReference type="EMBL" id="UNP31035.1"/>
    </source>
</evidence>
<dbReference type="CDD" id="cd06193">
    <property type="entry name" value="siderophore_interacting"/>
    <property type="match status" value="1"/>
</dbReference>
<dbReference type="PANTHER" id="PTHR30157:SF0">
    <property type="entry name" value="NADPH-DEPENDENT FERRIC-CHELATE REDUCTASE"/>
    <property type="match status" value="1"/>
</dbReference>
<proteinExistence type="predicted"/>
<protein>
    <submittedName>
        <fullName evidence="2">Siderophore-interacting protein</fullName>
    </submittedName>
</protein>
<dbReference type="PROSITE" id="PS51384">
    <property type="entry name" value="FAD_FR"/>
    <property type="match status" value="1"/>
</dbReference>
<dbReference type="InterPro" id="IPR039374">
    <property type="entry name" value="SIP_fam"/>
</dbReference>
<dbReference type="EMBL" id="CP093547">
    <property type="protein sequence ID" value="UNP31035.1"/>
    <property type="molecule type" value="Genomic_DNA"/>
</dbReference>
<reference evidence="2 3" key="1">
    <citation type="submission" date="2022-03" db="EMBL/GenBank/DDBJ databases">
        <title>Complete genome sequence of Lysobacter capsici VKM B-2533 and Lysobacter gummosus 10.1.1, promising sources of lytic agents.</title>
        <authorList>
            <person name="Tarlachkov S.V."/>
            <person name="Kudryakova I.V."/>
            <person name="Afoshin A.S."/>
            <person name="Leontyevskaya E.A."/>
            <person name="Leontyevskaya N.V."/>
        </authorList>
    </citation>
    <scope>NUCLEOTIDE SEQUENCE [LARGE SCALE GENOMIC DNA]</scope>
    <source>
        <strain evidence="2 3">10.1.1</strain>
    </source>
</reference>
<dbReference type="InterPro" id="IPR013113">
    <property type="entry name" value="SIP_FAD-bd"/>
</dbReference>
<name>A0ABY3XHB2_9GAMM</name>
<dbReference type="RefSeq" id="WP_057942212.1">
    <property type="nucleotide sequence ID" value="NZ_CP011131.1"/>
</dbReference>
<dbReference type="PANTHER" id="PTHR30157">
    <property type="entry name" value="FERRIC REDUCTASE, NADPH-DEPENDENT"/>
    <property type="match status" value="1"/>
</dbReference>
<dbReference type="SUPFAM" id="SSF63380">
    <property type="entry name" value="Riboflavin synthase domain-like"/>
    <property type="match status" value="1"/>
</dbReference>
<dbReference type="InterPro" id="IPR017938">
    <property type="entry name" value="Riboflavin_synthase-like_b-brl"/>
</dbReference>
<dbReference type="Gene3D" id="2.40.30.10">
    <property type="entry name" value="Translation factors"/>
    <property type="match status" value="1"/>
</dbReference>
<gene>
    <name evidence="2" type="ORF">MOV92_07255</name>
</gene>
<feature type="domain" description="FAD-binding FR-type" evidence="1">
    <location>
        <begin position="24"/>
        <end position="124"/>
    </location>
</feature>
<dbReference type="Pfam" id="PF08021">
    <property type="entry name" value="FAD_binding_9"/>
    <property type="match status" value="1"/>
</dbReference>
<evidence type="ECO:0000259" key="1">
    <source>
        <dbReference type="PROSITE" id="PS51384"/>
    </source>
</evidence>
<keyword evidence="3" id="KW-1185">Reference proteome</keyword>
<accession>A0ABY3XHB2</accession>
<dbReference type="Proteomes" id="UP000829194">
    <property type="component" value="Chromosome"/>
</dbReference>
<evidence type="ECO:0000313" key="3">
    <source>
        <dbReference type="Proteomes" id="UP000829194"/>
    </source>
</evidence>